<dbReference type="Proteomes" id="UP000000262">
    <property type="component" value="Chromosome"/>
</dbReference>
<keyword evidence="3" id="KW-1185">Reference proteome</keyword>
<dbReference type="NCBIfam" id="NF041895">
    <property type="entry name" value="choice_anch_V"/>
    <property type="match status" value="1"/>
</dbReference>
<keyword evidence="1" id="KW-0472">Membrane</keyword>
<accession>A8ABC8</accession>
<proteinExistence type="predicted"/>
<dbReference type="RefSeq" id="WP_012123194.1">
    <property type="nucleotide sequence ID" value="NC_009776.1"/>
</dbReference>
<evidence type="ECO:0000256" key="1">
    <source>
        <dbReference type="SAM" id="Phobius"/>
    </source>
</evidence>
<dbReference type="EMBL" id="CP000816">
    <property type="protein sequence ID" value="ABU82230.1"/>
    <property type="molecule type" value="Genomic_DNA"/>
</dbReference>
<dbReference type="STRING" id="453591.Igni_1052"/>
<dbReference type="HOGENOM" id="CLU_105302_0_0_2"/>
<evidence type="ECO:0000313" key="2">
    <source>
        <dbReference type="EMBL" id="ABU82230.1"/>
    </source>
</evidence>
<gene>
    <name evidence="2" type="ordered locus">Igni_1052</name>
</gene>
<evidence type="ECO:0000313" key="3">
    <source>
        <dbReference type="Proteomes" id="UP000000262"/>
    </source>
</evidence>
<feature type="transmembrane region" description="Helical" evidence="1">
    <location>
        <begin position="196"/>
        <end position="220"/>
    </location>
</feature>
<dbReference type="GeneID" id="5562676"/>
<keyword evidence="1" id="KW-0812">Transmembrane</keyword>
<dbReference type="eggNOG" id="arCOG09415">
    <property type="taxonomic scope" value="Archaea"/>
</dbReference>
<organism evidence="2 3">
    <name type="scientific">Ignicoccus hospitalis (strain KIN4/I / DSM 18386 / JCM 14125)</name>
    <dbReference type="NCBI Taxonomy" id="453591"/>
    <lineage>
        <taxon>Archaea</taxon>
        <taxon>Thermoproteota</taxon>
        <taxon>Thermoprotei</taxon>
        <taxon>Desulfurococcales</taxon>
        <taxon>Desulfurococcaceae</taxon>
        <taxon>Ignicoccus</taxon>
    </lineage>
</organism>
<name>A8ABC8_IGNH4</name>
<dbReference type="KEGG" id="iho:Igni_1052"/>
<keyword evidence="1" id="KW-1133">Transmembrane helix</keyword>
<sequence>MRALLAALTLIVVTFAMSNGAPTLSCTQCHVDAKAIPPKDLVVEGIPKYYEPGKIYNITVKILDVNPCNPEVMAGCGGFAVHPSAGELVQTDKVNTIIAHNPVDGVYITHSERGHMKREWRFAWKAPSKPQPVEFKVAALAANGDATPFGDYYGAKVIKTYPVGWTGPANGGGAGTGAPEVGVASSSKVLKEIKNLLLVSIFTQSVTLAFVIALLALNLLKKRGT</sequence>
<dbReference type="AlphaFoldDB" id="A8ABC8"/>
<protein>
    <recommendedName>
        <fullName evidence="4">Reelin domain-containing protein</fullName>
    </recommendedName>
</protein>
<reference evidence="2 3" key="1">
    <citation type="journal article" date="2008" name="Genome Biol.">
        <title>A genomic analysis of the archaeal system Ignicoccus hospitalis-Nanoarchaeum equitans.</title>
        <authorList>
            <person name="Podar M."/>
            <person name="Anderson I."/>
            <person name="Makarova K.S."/>
            <person name="Elkins J.G."/>
            <person name="Ivanova N."/>
            <person name="Wall M.A."/>
            <person name="Lykidis A."/>
            <person name="Mavromatis K."/>
            <person name="Sun H."/>
            <person name="Hudson M.E."/>
            <person name="Chen W."/>
            <person name="Deciu C."/>
            <person name="Hutchison D."/>
            <person name="Eads J.R."/>
            <person name="Anderson A."/>
            <person name="Fernandes F."/>
            <person name="Szeto E."/>
            <person name="Lapidus A."/>
            <person name="Kyrpides N.C."/>
            <person name="Saier M.H.Jr."/>
            <person name="Richardson P.M."/>
            <person name="Rachel R."/>
            <person name="Huber H."/>
            <person name="Eisen J.A."/>
            <person name="Koonin E.V."/>
            <person name="Keller M."/>
            <person name="Stetter K.O."/>
        </authorList>
    </citation>
    <scope>NUCLEOTIDE SEQUENCE [LARGE SCALE GENOMIC DNA]</scope>
    <source>
        <strain evidence="3">KIN4/I / DSM 18386 / JCM 14125</strain>
    </source>
</reference>
<evidence type="ECO:0008006" key="4">
    <source>
        <dbReference type="Google" id="ProtNLM"/>
    </source>
</evidence>
<dbReference type="OrthoDB" id="15495at2157"/>